<evidence type="ECO:0000256" key="4">
    <source>
        <dbReference type="ARBA" id="ARBA00022795"/>
    </source>
</evidence>
<accession>A0A7W8IHH6</accession>
<keyword evidence="6" id="KW-0966">Cell projection</keyword>
<gene>
    <name evidence="6" type="ORF">HDF09_001015</name>
</gene>
<dbReference type="InterPro" id="IPR036584">
    <property type="entry name" value="FliS_sf"/>
</dbReference>
<reference evidence="6" key="1">
    <citation type="submission" date="2020-08" db="EMBL/GenBank/DDBJ databases">
        <title>Genomic Encyclopedia of Type Strains, Phase IV (KMG-V): Genome sequencing to study the core and pangenomes of soil and plant-associated prokaryotes.</title>
        <authorList>
            <person name="Whitman W."/>
        </authorList>
    </citation>
    <scope>NUCLEOTIDE SEQUENCE [LARGE SCALE GENOMIC DNA]</scope>
    <source>
        <strain evidence="6">M8UP27</strain>
    </source>
</reference>
<organism evidence="6 7">
    <name type="scientific">Tunturiibacter empetritectus</name>
    <dbReference type="NCBI Taxonomy" id="3069691"/>
    <lineage>
        <taxon>Bacteria</taxon>
        <taxon>Pseudomonadati</taxon>
        <taxon>Acidobacteriota</taxon>
        <taxon>Terriglobia</taxon>
        <taxon>Terriglobales</taxon>
        <taxon>Acidobacteriaceae</taxon>
        <taxon>Tunturiibacter</taxon>
    </lineage>
</organism>
<dbReference type="GO" id="GO:0071973">
    <property type="term" value="P:bacterial-type flagellum-dependent cell motility"/>
    <property type="evidence" value="ECO:0007669"/>
    <property type="project" value="TreeGrafter"/>
</dbReference>
<keyword evidence="3" id="KW-0963">Cytoplasm</keyword>
<evidence type="ECO:0000256" key="5">
    <source>
        <dbReference type="ARBA" id="ARBA00023186"/>
    </source>
</evidence>
<evidence type="ECO:0000256" key="1">
    <source>
        <dbReference type="ARBA" id="ARBA00004514"/>
    </source>
</evidence>
<keyword evidence="6" id="KW-0969">Cilium</keyword>
<evidence type="ECO:0000256" key="3">
    <source>
        <dbReference type="ARBA" id="ARBA00022490"/>
    </source>
</evidence>
<comment type="caution">
    <text evidence="6">The sequence shown here is derived from an EMBL/GenBank/DDBJ whole genome shotgun (WGS) entry which is preliminary data.</text>
</comment>
<keyword evidence="4" id="KW-1005">Bacterial flagellum biogenesis</keyword>
<evidence type="ECO:0000313" key="7">
    <source>
        <dbReference type="Proteomes" id="UP000568106"/>
    </source>
</evidence>
<keyword evidence="5" id="KW-0143">Chaperone</keyword>
<protein>
    <submittedName>
        <fullName evidence="6">Flagellar protein FliS</fullName>
    </submittedName>
</protein>
<dbReference type="InterPro" id="IPR003713">
    <property type="entry name" value="FliS"/>
</dbReference>
<dbReference type="NCBIfam" id="TIGR00208">
    <property type="entry name" value="fliS"/>
    <property type="match status" value="1"/>
</dbReference>
<name>A0A7W8IHH6_9BACT</name>
<proteinExistence type="inferred from homology"/>
<dbReference type="EMBL" id="JACHDY010000001">
    <property type="protein sequence ID" value="MBB5316365.1"/>
    <property type="molecule type" value="Genomic_DNA"/>
</dbReference>
<keyword evidence="6" id="KW-0282">Flagellum</keyword>
<dbReference type="Pfam" id="PF02561">
    <property type="entry name" value="FliS"/>
    <property type="match status" value="1"/>
</dbReference>
<dbReference type="GO" id="GO:0044780">
    <property type="term" value="P:bacterial-type flagellum assembly"/>
    <property type="evidence" value="ECO:0007669"/>
    <property type="project" value="InterPro"/>
</dbReference>
<dbReference type="Proteomes" id="UP000568106">
    <property type="component" value="Unassembled WGS sequence"/>
</dbReference>
<dbReference type="Gene3D" id="1.20.120.340">
    <property type="entry name" value="Flagellar protein FliS"/>
    <property type="match status" value="1"/>
</dbReference>
<dbReference type="AlphaFoldDB" id="A0A7W8IHH6"/>
<dbReference type="GO" id="GO:0005829">
    <property type="term" value="C:cytosol"/>
    <property type="evidence" value="ECO:0007669"/>
    <property type="project" value="UniProtKB-SubCell"/>
</dbReference>
<dbReference type="PANTHER" id="PTHR34773:SF1">
    <property type="entry name" value="FLAGELLAR SECRETION CHAPERONE FLIS"/>
    <property type="match status" value="1"/>
</dbReference>
<dbReference type="PANTHER" id="PTHR34773">
    <property type="entry name" value="FLAGELLAR SECRETION CHAPERONE FLIS"/>
    <property type="match status" value="1"/>
</dbReference>
<comment type="similarity">
    <text evidence="2">Belongs to the FliS family.</text>
</comment>
<dbReference type="SUPFAM" id="SSF101116">
    <property type="entry name" value="Flagellar export chaperone FliS"/>
    <property type="match status" value="1"/>
</dbReference>
<sequence length="157" mass="17605">MSERNYQQQSLAGATGVEQIVALYDGTVRFLYRAMQCVEEDDVRGRRIAVKKVLDILTYLQARLRPDLGGTVAASLADFYATMFTMTLEASHLESKEQFEEVIGFVRNVRQAWMVVARDPEAGKVLPRELRTREERFVPQAEVYAPAGEAAASGWSA</sequence>
<evidence type="ECO:0000256" key="2">
    <source>
        <dbReference type="ARBA" id="ARBA00008787"/>
    </source>
</evidence>
<keyword evidence="7" id="KW-1185">Reference proteome</keyword>
<comment type="subcellular location">
    <subcellularLocation>
        <location evidence="1">Cytoplasm</location>
        <location evidence="1">Cytosol</location>
    </subcellularLocation>
</comment>
<dbReference type="CDD" id="cd16098">
    <property type="entry name" value="FliS"/>
    <property type="match status" value="1"/>
</dbReference>
<evidence type="ECO:0000313" key="6">
    <source>
        <dbReference type="EMBL" id="MBB5316365.1"/>
    </source>
</evidence>